<dbReference type="InterPro" id="IPR018310">
    <property type="entry name" value="Put_endonuclease_Z1-dom"/>
</dbReference>
<organism evidence="2 3">
    <name type="scientific">Arthrobacter ulcerisalmonis</name>
    <dbReference type="NCBI Taxonomy" id="2483813"/>
    <lineage>
        <taxon>Bacteria</taxon>
        <taxon>Bacillati</taxon>
        <taxon>Actinomycetota</taxon>
        <taxon>Actinomycetes</taxon>
        <taxon>Micrococcales</taxon>
        <taxon>Micrococcaceae</taxon>
        <taxon>Arthrobacter</taxon>
    </lineage>
</organism>
<dbReference type="Pfam" id="PF10593">
    <property type="entry name" value="Z1"/>
    <property type="match status" value="1"/>
</dbReference>
<gene>
    <name evidence="2" type="ORF">PSET11_02093</name>
</gene>
<accession>A0A3P5XIC1</accession>
<dbReference type="InterPro" id="IPR027417">
    <property type="entry name" value="P-loop_NTPase"/>
</dbReference>
<dbReference type="Proteomes" id="UP000280861">
    <property type="component" value="Unassembled WGS sequence"/>
</dbReference>
<dbReference type="AlphaFoldDB" id="A0A3P5XIC1"/>
<protein>
    <submittedName>
        <fullName evidence="2">Z1 domain protein</fullName>
    </submittedName>
</protein>
<evidence type="ECO:0000259" key="1">
    <source>
        <dbReference type="Pfam" id="PF10593"/>
    </source>
</evidence>
<dbReference type="OrthoDB" id="436461at2"/>
<dbReference type="EMBL" id="UXAU01000028">
    <property type="protein sequence ID" value="VDC28454.1"/>
    <property type="molecule type" value="Genomic_DNA"/>
</dbReference>
<dbReference type="RefSeq" id="WP_124092014.1">
    <property type="nucleotide sequence ID" value="NZ_CBCRYA010000033.1"/>
</dbReference>
<evidence type="ECO:0000313" key="2">
    <source>
        <dbReference type="EMBL" id="VDC28454.1"/>
    </source>
</evidence>
<keyword evidence="3" id="KW-1185">Reference proteome</keyword>
<evidence type="ECO:0000313" key="3">
    <source>
        <dbReference type="Proteomes" id="UP000280861"/>
    </source>
</evidence>
<name>A0A3P5XIC1_9MICC</name>
<dbReference type="SUPFAM" id="SSF52540">
    <property type="entry name" value="P-loop containing nucleoside triphosphate hydrolases"/>
    <property type="match status" value="1"/>
</dbReference>
<sequence length="963" mass="106812">MNSDLKDLSESLDRVEQAIHAWNVDPLTQEPRPGITEQAIQSAVVSFGKMQVPGATDVQLEGVALRLIKSLMATIELGTIVTKEDHVPWLDEARPSIVWTRWRAYRKLLAKKKRSSDVLNKLDKFTDEVLDLAGNPLQEGSWSRRGLLIGDVQSGKTQNYLALINKAADAGYRLVVILAGNTEYLRRQTQERVDEGILGRDTQVLAFNGSTSTGLKSTIGVGLIDKKVLSTQSMTTMAMDFLQATKRGTALTVSKNSNEPFVFVVKKNKFVLEALAGWARNLDADKAKVDVPLLLLDDESDYASVNTNNEGDDPTAINKAIRSLLNRFERSSYLAITATPFANIFIDNEAEMTIQPDEGEDAETVTDLFPDDYIYGLEAPSTYVGIRRVFGTIDEPTESILRHIDDAPLWLPTNHKNGHVVTSLPSSLSTAIRSYLVANAVLDLNGSASLKRSMLVNVSRFKNVQALVGDLIATELAILKDALEVHGATYLRGIPNPVIETLHETFQDEYIGCGYTWHQIAEVLHSSVSLIRVKVYNSDPDRLGVDVEFEPDVPARQIAVGGDLLSRGLTLDNLVVSYFHRSVRAADTMMQMARWFGYRDGYEELCRLWISAETADNYRFVGDAVEELRRELKLMKTSGRTPREFGLAVRESPEALLITARNKSRSAISAAKTVDLRGQRLETTKLTDNIDQQKKNLEAVRNFSEALAADCVPLDSETYKWPRYNGVDRDHVAQLLSSFLPSAADAYFNDGVLVNMVQNSTHPNFSTWDVVFVEGERSRGAVPNLSLGAVDIVMPQRTITHRPFVSGSNCRRQGSRNTADSGEWLVSDRSSRLAGRTDLQSMIPSETLQTIVDGRANKSTAVAEDHFYEHLANPILFVYALAPQITQVQRFRTKDPETKKWTTSVQKSDPATIDGLEAIVALKIALPKPADQGNKDESGKGKYLLNKVAQRYGFLNIESWATA</sequence>
<feature type="domain" description="Putative endonuclease Z1" evidence="1">
    <location>
        <begin position="427"/>
        <end position="655"/>
    </location>
</feature>
<proteinExistence type="predicted"/>
<reference evidence="2 3" key="1">
    <citation type="submission" date="2018-11" db="EMBL/GenBank/DDBJ databases">
        <authorList>
            <person name="Criscuolo A."/>
        </authorList>
    </citation>
    <scope>NUCLEOTIDE SEQUENCE [LARGE SCALE GENOMIC DNA]</scope>
    <source>
        <strain evidence="2">AT11b</strain>
    </source>
</reference>